<feature type="domain" description="Sushi" evidence="29">
    <location>
        <begin position="803"/>
        <end position="864"/>
    </location>
</feature>
<dbReference type="PROSITE" id="PS50026">
    <property type="entry name" value="EGF_3"/>
    <property type="match status" value="1"/>
</dbReference>
<dbReference type="PROSITE" id="PS50923">
    <property type="entry name" value="SUSHI"/>
    <property type="match status" value="11"/>
</dbReference>
<dbReference type="Ensembl" id="ENSECRT00000010136.1">
    <property type="protein sequence ID" value="ENSECRP00000009971.1"/>
    <property type="gene ID" value="ENSECRG00000006663.1"/>
</dbReference>
<dbReference type="SMART" id="SM00032">
    <property type="entry name" value="CCP"/>
    <property type="match status" value="11"/>
</dbReference>
<evidence type="ECO:0000256" key="17">
    <source>
        <dbReference type="ARBA" id="ARBA00038738"/>
    </source>
</evidence>
<dbReference type="RefSeq" id="XP_028666994.1">
    <property type="nucleotide sequence ID" value="XM_028811161.2"/>
</dbReference>
<dbReference type="GO" id="GO:0005886">
    <property type="term" value="C:plasma membrane"/>
    <property type="evidence" value="ECO:0007669"/>
    <property type="project" value="UniProtKB-SubCell"/>
</dbReference>
<keyword evidence="12" id="KW-0130">Cell adhesion</keyword>
<evidence type="ECO:0000259" key="28">
    <source>
        <dbReference type="PROSITE" id="PS50041"/>
    </source>
</evidence>
<evidence type="ECO:0000256" key="5">
    <source>
        <dbReference type="ARBA" id="ARBA00022659"/>
    </source>
</evidence>
<sequence length="936" mass="102502">MASKLNFQAVTKALLLCLLHFELVEGWTYHYSSNKMTWNQARVWCKTRYTDMVAIQNKGEIAYLNEILPQVKGYYWIGIRKMKGNWTWVGTNKSLTKEAENWAENEPNNGRNNEDCVEIYIKRQIDAGKWNDEDCTKSKTALCYTAACMPLSCNGHGECIETINNYTCKCDDGFYGSNCEHVVHCDAVENPEKGFKSCSHAFGNYSYKSVCDFTCENGYSIKGEKTVECTASKKWTSQPPVCEVNQCSELTNPLNGKMNCTHLISSFSFGTACSFECDNGYKLKGSGRVSCNADGTWSSEQPECEVNQCSKLTSPLNGKMNCTHLISGFSFGTACSFECDNGYKLKGSGRVSCSADGTWSSEQPECEAITCSPLKEPQNSVMKCDTPNGNFSYNTSCQFSCVDGFSIKGATEINCTESGEWRDSIPQCEAMKCETPEADASRTFNCSHPIEEFGYNTSCHFSCLEGFQLTGEPDLKCTASGQWSANIPQCKAIKCGSLQTIDNGFINCSNPNEHLVHNSTCQFSCGEGFVLEGASHLQCTASGQWSGETPACKVNQCSELTRPLNGEMACTHPISSFSFGTACSFECEEGYRLKGSGKISCSAEGTWSSEQPKCEAIACDVPKEDTRRIFNCSHPIEEFGYNTSCHFSCLEGFELTGVPDLRCTAIGQWSANIPQCKAIKCGGLRTIDNGFINCSNPDEDLLYNSTCQFSCEEGFVLEGASQLQCTASGQWSGETPACKAVRCKGPNPAPHRIVNCTEPTDALMFNSSCKFSCEKGFALSGRDNLQCTASGLWSAEEPHCKALLCEAPTERENVIMNCSPAAGNFSYNTRCEFSCKNNFTLMGNEMILCTASGQWTGQVPTCEDLHLPPASIQDTATVCLAVVPAILSSGLMFAAWLMKRLRQKGKTFDLESNFTNKAGVGTYKTAPLTSPLLSHI</sequence>
<feature type="domain" description="C-type lectin" evidence="28">
    <location>
        <begin position="24"/>
        <end position="144"/>
    </location>
</feature>
<evidence type="ECO:0000256" key="10">
    <source>
        <dbReference type="ARBA" id="ARBA00022737"/>
    </source>
</evidence>
<feature type="domain" description="EGF-like" evidence="27">
    <location>
        <begin position="144"/>
        <end position="180"/>
    </location>
</feature>
<dbReference type="FunFam" id="2.10.25.10:FF:000176">
    <property type="entry name" value="Selectin P"/>
    <property type="match status" value="1"/>
</dbReference>
<protein>
    <recommendedName>
        <fullName evidence="18">E-selectin</fullName>
    </recommendedName>
    <alternativeName>
        <fullName evidence="19">CD62 antigen-like family member E</fullName>
    </alternativeName>
    <alternativeName>
        <fullName evidence="20">Endothelial leukocyte adhesion molecule 1</fullName>
    </alternativeName>
    <alternativeName>
        <fullName evidence="21">Leukocyte-endothelial cell adhesion molecule 2</fullName>
    </alternativeName>
</protein>
<feature type="domain" description="Sushi" evidence="29">
    <location>
        <begin position="307"/>
        <end position="368"/>
    </location>
</feature>
<comment type="subcellular location">
    <subcellularLocation>
        <location evidence="1">Cell membrane</location>
        <topology evidence="1">Single-pass type I membrane protein</topology>
    </subcellularLocation>
</comment>
<feature type="domain" description="Sushi" evidence="29">
    <location>
        <begin position="617"/>
        <end position="678"/>
    </location>
</feature>
<gene>
    <name evidence="30" type="primary">LOC114658991</name>
</gene>
<organism evidence="30 31">
    <name type="scientific">Erpetoichthys calabaricus</name>
    <name type="common">Rope fish</name>
    <name type="synonym">Calamoichthys calabaricus</name>
    <dbReference type="NCBI Taxonomy" id="27687"/>
    <lineage>
        <taxon>Eukaryota</taxon>
        <taxon>Metazoa</taxon>
        <taxon>Chordata</taxon>
        <taxon>Craniata</taxon>
        <taxon>Vertebrata</taxon>
        <taxon>Euteleostomi</taxon>
        <taxon>Actinopterygii</taxon>
        <taxon>Polypteriformes</taxon>
        <taxon>Polypteridae</taxon>
        <taxon>Erpetoichthys</taxon>
    </lineage>
</organism>
<dbReference type="InterPro" id="IPR016187">
    <property type="entry name" value="CTDL_fold"/>
</dbReference>
<feature type="disulfide bond" evidence="24">
    <location>
        <begin position="773"/>
        <end position="800"/>
    </location>
</feature>
<evidence type="ECO:0000259" key="27">
    <source>
        <dbReference type="PROSITE" id="PS50026"/>
    </source>
</evidence>
<comment type="subunit">
    <text evidence="17">Interacts with SELPLG/PSGL1 and PODXL2 through the sialyl Lewis X epitope. SELPLG sulfation appears not to be required for this interaction.</text>
</comment>
<keyword evidence="13 25" id="KW-1133">Transmembrane helix</keyword>
<dbReference type="SUPFAM" id="SSF57535">
    <property type="entry name" value="Complement control module/SCR domain"/>
    <property type="match status" value="11"/>
</dbReference>
<evidence type="ECO:0000256" key="21">
    <source>
        <dbReference type="ARBA" id="ARBA00043124"/>
    </source>
</evidence>
<dbReference type="PANTHER" id="PTHR19325">
    <property type="entry name" value="COMPLEMENT COMPONENT-RELATED SUSHI DOMAIN-CONTAINING"/>
    <property type="match status" value="1"/>
</dbReference>
<comment type="caution">
    <text evidence="23">Lacks conserved residue(s) required for the propagation of feature annotation.</text>
</comment>
<feature type="disulfide bond" evidence="23">
    <location>
        <begin position="170"/>
        <end position="179"/>
    </location>
</feature>
<dbReference type="Pfam" id="PF00059">
    <property type="entry name" value="Lectin_C"/>
    <property type="match status" value="1"/>
</dbReference>
<feature type="disulfide bond" evidence="24">
    <location>
        <begin position="339"/>
        <end position="366"/>
    </location>
</feature>
<evidence type="ECO:0000256" key="16">
    <source>
        <dbReference type="ARBA" id="ARBA00023180"/>
    </source>
</evidence>
<keyword evidence="8 26" id="KW-0732">Signal</keyword>
<evidence type="ECO:0000256" key="15">
    <source>
        <dbReference type="ARBA" id="ARBA00023157"/>
    </source>
</evidence>
<evidence type="ECO:0000313" key="31">
    <source>
        <dbReference type="Proteomes" id="UP000694620"/>
    </source>
</evidence>
<dbReference type="CDD" id="cd03592">
    <property type="entry name" value="CLECT_selectins_like"/>
    <property type="match status" value="1"/>
</dbReference>
<evidence type="ECO:0000256" key="4">
    <source>
        <dbReference type="ARBA" id="ARBA00022536"/>
    </source>
</evidence>
<dbReference type="CDD" id="cd00033">
    <property type="entry name" value="CCP"/>
    <property type="match status" value="11"/>
</dbReference>
<feature type="disulfide bond" evidence="24">
    <location>
        <begin position="711"/>
        <end position="738"/>
    </location>
</feature>
<keyword evidence="11" id="KW-0106">Calcium</keyword>
<evidence type="ECO:0000256" key="24">
    <source>
        <dbReference type="PROSITE-ProRule" id="PRU00302"/>
    </source>
</evidence>
<dbReference type="PRINTS" id="PR00343">
    <property type="entry name" value="SELECTIN"/>
</dbReference>
<feature type="domain" description="Sushi" evidence="29">
    <location>
        <begin position="679"/>
        <end position="740"/>
    </location>
</feature>
<dbReference type="InterPro" id="IPR016186">
    <property type="entry name" value="C-type_lectin-like/link_sf"/>
</dbReference>
<dbReference type="InterPro" id="IPR002396">
    <property type="entry name" value="Selectin_superfamily"/>
</dbReference>
<dbReference type="PROSITE" id="PS00022">
    <property type="entry name" value="EGF_1"/>
    <property type="match status" value="1"/>
</dbReference>
<dbReference type="Gene3D" id="2.10.70.10">
    <property type="entry name" value="Complement Module, domain 1"/>
    <property type="match status" value="11"/>
</dbReference>
<keyword evidence="31" id="KW-1185">Reference proteome</keyword>
<feature type="domain" description="Sushi" evidence="29">
    <location>
        <begin position="493"/>
        <end position="554"/>
    </location>
</feature>
<keyword evidence="6 25" id="KW-0812">Transmembrane</keyword>
<dbReference type="AlphaFoldDB" id="A0A8C4S1G5"/>
<evidence type="ECO:0000256" key="20">
    <source>
        <dbReference type="ARBA" id="ARBA00042113"/>
    </source>
</evidence>
<evidence type="ECO:0000256" key="8">
    <source>
        <dbReference type="ARBA" id="ARBA00022729"/>
    </source>
</evidence>
<keyword evidence="10" id="KW-0677">Repeat</keyword>
<feature type="domain" description="Sushi" evidence="29">
    <location>
        <begin position="369"/>
        <end position="430"/>
    </location>
</feature>
<keyword evidence="5 24" id="KW-0768">Sushi</keyword>
<evidence type="ECO:0000256" key="1">
    <source>
        <dbReference type="ARBA" id="ARBA00004251"/>
    </source>
</evidence>
<evidence type="ECO:0000256" key="26">
    <source>
        <dbReference type="SAM" id="SignalP"/>
    </source>
</evidence>
<name>A0A8C4S1G5_ERPCA</name>
<dbReference type="FunFam" id="2.10.70.10:FF:000001">
    <property type="entry name" value="Selectin P"/>
    <property type="match status" value="11"/>
</dbReference>
<dbReference type="GO" id="GO:0046872">
    <property type="term" value="F:metal ion binding"/>
    <property type="evidence" value="ECO:0007669"/>
    <property type="project" value="UniProtKB-KW"/>
</dbReference>
<evidence type="ECO:0000256" key="14">
    <source>
        <dbReference type="ARBA" id="ARBA00023136"/>
    </source>
</evidence>
<dbReference type="Gene3D" id="3.10.100.10">
    <property type="entry name" value="Mannose-Binding Protein A, subunit A"/>
    <property type="match status" value="1"/>
</dbReference>
<feature type="disulfide bond" evidence="24">
    <location>
        <begin position="277"/>
        <end position="304"/>
    </location>
</feature>
<dbReference type="InterPro" id="IPR018378">
    <property type="entry name" value="C-type_lectin_CS"/>
</dbReference>
<dbReference type="InterPro" id="IPR000742">
    <property type="entry name" value="EGF"/>
</dbReference>
<dbReference type="InterPro" id="IPR033991">
    <property type="entry name" value="Selectin_CTLD"/>
</dbReference>
<dbReference type="FunFam" id="3.10.100.10:FF:000007">
    <property type="entry name" value="L-selectin"/>
    <property type="match status" value="1"/>
</dbReference>
<dbReference type="GeneID" id="114658991"/>
<dbReference type="SMART" id="SM00181">
    <property type="entry name" value="EGF"/>
    <property type="match status" value="2"/>
</dbReference>
<feature type="domain" description="Sushi" evidence="29">
    <location>
        <begin position="245"/>
        <end position="306"/>
    </location>
</feature>
<feature type="signal peptide" evidence="26">
    <location>
        <begin position="1"/>
        <end position="26"/>
    </location>
</feature>
<dbReference type="GO" id="GO:0030246">
    <property type="term" value="F:carbohydrate binding"/>
    <property type="evidence" value="ECO:0007669"/>
    <property type="project" value="UniProtKB-KW"/>
</dbReference>
<accession>A0A8C4S1G5</accession>
<feature type="disulfide bond" evidence="24">
    <location>
        <begin position="587"/>
        <end position="614"/>
    </location>
</feature>
<evidence type="ECO:0000256" key="25">
    <source>
        <dbReference type="SAM" id="Phobius"/>
    </source>
</evidence>
<dbReference type="Pfam" id="PF00084">
    <property type="entry name" value="Sushi"/>
    <property type="match status" value="11"/>
</dbReference>
<feature type="disulfide bond" evidence="24">
    <location>
        <begin position="401"/>
        <end position="428"/>
    </location>
</feature>
<evidence type="ECO:0000256" key="23">
    <source>
        <dbReference type="PROSITE-ProRule" id="PRU00076"/>
    </source>
</evidence>
<dbReference type="OrthoDB" id="406096at2759"/>
<dbReference type="CDD" id="cd00054">
    <property type="entry name" value="EGF_CA"/>
    <property type="match status" value="1"/>
</dbReference>
<dbReference type="InterPro" id="IPR050350">
    <property type="entry name" value="Compl-Cell_Adhes-Reg"/>
</dbReference>
<evidence type="ECO:0000256" key="7">
    <source>
        <dbReference type="ARBA" id="ARBA00022723"/>
    </source>
</evidence>
<feature type="transmembrane region" description="Helical" evidence="25">
    <location>
        <begin position="875"/>
        <end position="898"/>
    </location>
</feature>
<dbReference type="GO" id="GO:0007155">
    <property type="term" value="P:cell adhesion"/>
    <property type="evidence" value="ECO:0007669"/>
    <property type="project" value="UniProtKB-KW"/>
</dbReference>
<evidence type="ECO:0000256" key="2">
    <source>
        <dbReference type="ARBA" id="ARBA00007360"/>
    </source>
</evidence>
<evidence type="ECO:0000256" key="19">
    <source>
        <dbReference type="ARBA" id="ARBA00041401"/>
    </source>
</evidence>
<feature type="domain" description="Sushi" evidence="29">
    <location>
        <begin position="431"/>
        <end position="492"/>
    </location>
</feature>
<feature type="chain" id="PRO_5034011243" description="E-selectin" evidence="26">
    <location>
        <begin position="27"/>
        <end position="936"/>
    </location>
</feature>
<evidence type="ECO:0000256" key="13">
    <source>
        <dbReference type="ARBA" id="ARBA00022989"/>
    </source>
</evidence>
<dbReference type="PROSITE" id="PS50041">
    <property type="entry name" value="C_TYPE_LECTIN_2"/>
    <property type="match status" value="1"/>
</dbReference>
<evidence type="ECO:0000256" key="11">
    <source>
        <dbReference type="ARBA" id="ARBA00022837"/>
    </source>
</evidence>
<comment type="function">
    <text evidence="22">Cell-surface glycoprotein having a role in immunoadhesion. Mediates in the adhesion of blood neutrophils in cytokine-activated endothelium through interaction with SELPLG/PSGL1. May have a role in capillary morphogenesis.</text>
</comment>
<keyword evidence="4 23" id="KW-0245">EGF-like domain</keyword>
<evidence type="ECO:0000313" key="30">
    <source>
        <dbReference type="Ensembl" id="ENSECRP00000009971.1"/>
    </source>
</evidence>
<evidence type="ECO:0000256" key="9">
    <source>
        <dbReference type="ARBA" id="ARBA00022734"/>
    </source>
</evidence>
<keyword evidence="14 25" id="KW-0472">Membrane</keyword>
<keyword evidence="7" id="KW-0479">Metal-binding</keyword>
<keyword evidence="15 23" id="KW-1015">Disulfide bond</keyword>
<proteinExistence type="inferred from homology"/>
<dbReference type="PANTHER" id="PTHR19325:SF493">
    <property type="entry name" value="E-SELECTIN"/>
    <property type="match status" value="1"/>
</dbReference>
<comment type="similarity">
    <text evidence="2">Belongs to the selectin/LECAM family.</text>
</comment>
<evidence type="ECO:0000256" key="18">
    <source>
        <dbReference type="ARBA" id="ARBA00040812"/>
    </source>
</evidence>
<dbReference type="InterPro" id="IPR001304">
    <property type="entry name" value="C-type_lectin-like"/>
</dbReference>
<dbReference type="Pfam" id="PF00008">
    <property type="entry name" value="EGF"/>
    <property type="match status" value="1"/>
</dbReference>
<evidence type="ECO:0000256" key="6">
    <source>
        <dbReference type="ARBA" id="ARBA00022692"/>
    </source>
</evidence>
<dbReference type="InterPro" id="IPR035976">
    <property type="entry name" value="Sushi/SCR/CCP_sf"/>
</dbReference>
<evidence type="ECO:0000256" key="3">
    <source>
        <dbReference type="ARBA" id="ARBA00022475"/>
    </source>
</evidence>
<dbReference type="GeneTree" id="ENSGT00940000164633"/>
<dbReference type="PROSITE" id="PS00615">
    <property type="entry name" value="C_TYPE_LECTIN_1"/>
    <property type="match status" value="1"/>
</dbReference>
<reference evidence="30" key="3">
    <citation type="submission" date="2025-09" db="UniProtKB">
        <authorList>
            <consortium name="Ensembl"/>
        </authorList>
    </citation>
    <scope>IDENTIFICATION</scope>
</reference>
<feature type="disulfide bond" evidence="24">
    <location>
        <begin position="649"/>
        <end position="676"/>
    </location>
</feature>
<dbReference type="SMART" id="SM00034">
    <property type="entry name" value="CLECT"/>
    <property type="match status" value="1"/>
</dbReference>
<dbReference type="InterPro" id="IPR000436">
    <property type="entry name" value="Sushi_SCR_CCP_dom"/>
</dbReference>
<keyword evidence="3" id="KW-1003">Cell membrane</keyword>
<keyword evidence="9" id="KW-0430">Lectin</keyword>
<feature type="disulfide bond" evidence="24">
    <location>
        <begin position="525"/>
        <end position="552"/>
    </location>
</feature>
<evidence type="ECO:0000256" key="12">
    <source>
        <dbReference type="ARBA" id="ARBA00022889"/>
    </source>
</evidence>
<feature type="domain" description="Sushi" evidence="29">
    <location>
        <begin position="741"/>
        <end position="802"/>
    </location>
</feature>
<dbReference type="Proteomes" id="UP000694620">
    <property type="component" value="Chromosome 10"/>
</dbReference>
<dbReference type="SUPFAM" id="SSF56436">
    <property type="entry name" value="C-type lectin-like"/>
    <property type="match status" value="1"/>
</dbReference>
<evidence type="ECO:0000259" key="29">
    <source>
        <dbReference type="PROSITE" id="PS50923"/>
    </source>
</evidence>
<reference evidence="30" key="1">
    <citation type="submission" date="2021-06" db="EMBL/GenBank/DDBJ databases">
        <authorList>
            <consortium name="Wellcome Sanger Institute Data Sharing"/>
        </authorList>
    </citation>
    <scope>NUCLEOTIDE SEQUENCE [LARGE SCALE GENOMIC DNA]</scope>
</reference>
<dbReference type="PROSITE" id="PS01186">
    <property type="entry name" value="EGF_2"/>
    <property type="match status" value="1"/>
</dbReference>
<feature type="disulfide bond" evidence="24">
    <location>
        <begin position="835"/>
        <end position="862"/>
    </location>
</feature>
<reference evidence="30" key="2">
    <citation type="submission" date="2025-08" db="UniProtKB">
        <authorList>
            <consortium name="Ensembl"/>
        </authorList>
    </citation>
    <scope>IDENTIFICATION</scope>
</reference>
<feature type="domain" description="Sushi" evidence="29">
    <location>
        <begin position="555"/>
        <end position="616"/>
    </location>
</feature>
<feature type="disulfide bond" evidence="24">
    <location>
        <begin position="215"/>
        <end position="242"/>
    </location>
</feature>
<feature type="disulfide bond" evidence="24">
    <location>
        <begin position="463"/>
        <end position="490"/>
    </location>
</feature>
<keyword evidence="16" id="KW-0325">Glycoprotein</keyword>
<evidence type="ECO:0000256" key="22">
    <source>
        <dbReference type="ARBA" id="ARBA00045695"/>
    </source>
</evidence>
<feature type="domain" description="Sushi" evidence="29">
    <location>
        <begin position="183"/>
        <end position="244"/>
    </location>
</feature>